<dbReference type="Gene3D" id="1.10.10.60">
    <property type="entry name" value="Homeodomain-like"/>
    <property type="match status" value="1"/>
</dbReference>
<dbReference type="InterPro" id="IPR009057">
    <property type="entry name" value="Homeodomain-like_sf"/>
</dbReference>
<keyword evidence="5" id="KW-1185">Reference proteome</keyword>
<feature type="region of interest" description="Disordered" evidence="2">
    <location>
        <begin position="1"/>
        <end position="43"/>
    </location>
</feature>
<evidence type="ECO:0000313" key="5">
    <source>
        <dbReference type="Proteomes" id="UP000789901"/>
    </source>
</evidence>
<dbReference type="PROSITE" id="PS51253">
    <property type="entry name" value="HTH_CENPB"/>
    <property type="match status" value="1"/>
</dbReference>
<dbReference type="EMBL" id="CAJVQB010042188">
    <property type="protein sequence ID" value="CAG8830181.1"/>
    <property type="molecule type" value="Genomic_DNA"/>
</dbReference>
<dbReference type="SUPFAM" id="SSF46689">
    <property type="entry name" value="Homeodomain-like"/>
    <property type="match status" value="1"/>
</dbReference>
<evidence type="ECO:0000256" key="2">
    <source>
        <dbReference type="SAM" id="MobiDB-lite"/>
    </source>
</evidence>
<dbReference type="Proteomes" id="UP000789901">
    <property type="component" value="Unassembled WGS sequence"/>
</dbReference>
<organism evidence="4 5">
    <name type="scientific">Gigaspora margarita</name>
    <dbReference type="NCBI Taxonomy" id="4874"/>
    <lineage>
        <taxon>Eukaryota</taxon>
        <taxon>Fungi</taxon>
        <taxon>Fungi incertae sedis</taxon>
        <taxon>Mucoromycota</taxon>
        <taxon>Glomeromycotina</taxon>
        <taxon>Glomeromycetes</taxon>
        <taxon>Diversisporales</taxon>
        <taxon>Gigasporaceae</taxon>
        <taxon>Gigaspora</taxon>
    </lineage>
</organism>
<proteinExistence type="predicted"/>
<dbReference type="InterPro" id="IPR006600">
    <property type="entry name" value="HTH_CenpB_DNA-bd_dom"/>
</dbReference>
<feature type="non-terminal residue" evidence="4">
    <location>
        <position position="1"/>
    </location>
</feature>
<feature type="domain" description="HTH CENPB-type" evidence="3">
    <location>
        <begin position="91"/>
        <end position="170"/>
    </location>
</feature>
<protein>
    <submittedName>
        <fullName evidence="4">38214_t:CDS:1</fullName>
    </submittedName>
</protein>
<dbReference type="Pfam" id="PF03221">
    <property type="entry name" value="HTH_Tnp_Tc5"/>
    <property type="match status" value="1"/>
</dbReference>
<accession>A0ABN7WFI8</accession>
<evidence type="ECO:0000313" key="4">
    <source>
        <dbReference type="EMBL" id="CAG8830181.1"/>
    </source>
</evidence>
<name>A0ABN7WFI8_GIGMA</name>
<gene>
    <name evidence="4" type="ORF">GMARGA_LOCUS30231</name>
</gene>
<feature type="compositionally biased region" description="Polar residues" evidence="2">
    <location>
        <begin position="30"/>
        <end position="41"/>
    </location>
</feature>
<feature type="compositionally biased region" description="Polar residues" evidence="2">
    <location>
        <begin position="1"/>
        <end position="23"/>
    </location>
</feature>
<sequence>SSQGNILEQNQKNVLKTSQTNVSKPKENNIPDSSQENVPNSNKKKILKHKANQIVKCSAKVTKRIQTSYSILQKLEVVNYVVQYRRNIAAVNFNFDATFYSEAEKCLYMWIIKQRKQALAVTYKIIQNRMMEILQQPDMVALYNNSAKTFKILHRWTVAFMKRNKLALRQRTKISQKLPKQTQELLEKFYEHIAQLKSQKFFELGNILNIDETSVWFDIASNFTVNLKGKKTVHICAMVKSNIRSQSYMKYVVRPLEPRSEE</sequence>
<comment type="caution">
    <text evidence="4">The sequence shown here is derived from an EMBL/GenBank/DDBJ whole genome shotgun (WGS) entry which is preliminary data.</text>
</comment>
<evidence type="ECO:0000256" key="1">
    <source>
        <dbReference type="ARBA" id="ARBA00023125"/>
    </source>
</evidence>
<keyword evidence="1" id="KW-0238">DNA-binding</keyword>
<reference evidence="4 5" key="1">
    <citation type="submission" date="2021-06" db="EMBL/GenBank/DDBJ databases">
        <authorList>
            <person name="Kallberg Y."/>
            <person name="Tangrot J."/>
            <person name="Rosling A."/>
        </authorList>
    </citation>
    <scope>NUCLEOTIDE SEQUENCE [LARGE SCALE GENOMIC DNA]</scope>
    <source>
        <strain evidence="4 5">120-4 pot B 10/14</strain>
    </source>
</reference>
<evidence type="ECO:0000259" key="3">
    <source>
        <dbReference type="PROSITE" id="PS51253"/>
    </source>
</evidence>